<gene>
    <name evidence="2" type="ORF">PFISCL1PPCAC_10662</name>
</gene>
<keyword evidence="1" id="KW-0732">Signal</keyword>
<comment type="caution">
    <text evidence="2">The sequence shown here is derived from an EMBL/GenBank/DDBJ whole genome shotgun (WGS) entry which is preliminary data.</text>
</comment>
<feature type="chain" id="PRO_5043383387" evidence="1">
    <location>
        <begin position="18"/>
        <end position="146"/>
    </location>
</feature>
<feature type="signal peptide" evidence="1">
    <location>
        <begin position="1"/>
        <end position="17"/>
    </location>
</feature>
<sequence length="146" mass="15733">MLHLILRVLLLSAITLSSSIDRSSLAFIVSCDEPLSMGNCTWDNQCDVAGYMCDSVNDLCCPVVDYTNDAWVAGPALDGECQDGFAVVNIPGGQEGGECVNLISIPGLCPITPDTERCDDQWRCPPGFKCFNAAYLCCPEDYSPPL</sequence>
<dbReference type="AlphaFoldDB" id="A0AAV5VN33"/>
<evidence type="ECO:0000313" key="3">
    <source>
        <dbReference type="Proteomes" id="UP001432322"/>
    </source>
</evidence>
<name>A0AAV5VN33_9BILA</name>
<evidence type="ECO:0000313" key="2">
    <source>
        <dbReference type="EMBL" id="GMT19365.1"/>
    </source>
</evidence>
<dbReference type="Proteomes" id="UP001432322">
    <property type="component" value="Unassembled WGS sequence"/>
</dbReference>
<accession>A0AAV5VN33</accession>
<proteinExistence type="predicted"/>
<evidence type="ECO:0000256" key="1">
    <source>
        <dbReference type="SAM" id="SignalP"/>
    </source>
</evidence>
<protein>
    <submittedName>
        <fullName evidence="2">Uncharacterized protein</fullName>
    </submittedName>
</protein>
<organism evidence="2 3">
    <name type="scientific">Pristionchus fissidentatus</name>
    <dbReference type="NCBI Taxonomy" id="1538716"/>
    <lineage>
        <taxon>Eukaryota</taxon>
        <taxon>Metazoa</taxon>
        <taxon>Ecdysozoa</taxon>
        <taxon>Nematoda</taxon>
        <taxon>Chromadorea</taxon>
        <taxon>Rhabditida</taxon>
        <taxon>Rhabditina</taxon>
        <taxon>Diplogasteromorpha</taxon>
        <taxon>Diplogasteroidea</taxon>
        <taxon>Neodiplogasteridae</taxon>
        <taxon>Pristionchus</taxon>
    </lineage>
</organism>
<reference evidence="2" key="1">
    <citation type="submission" date="2023-10" db="EMBL/GenBank/DDBJ databases">
        <title>Genome assembly of Pristionchus species.</title>
        <authorList>
            <person name="Yoshida K."/>
            <person name="Sommer R.J."/>
        </authorList>
    </citation>
    <scope>NUCLEOTIDE SEQUENCE</scope>
    <source>
        <strain evidence="2">RS5133</strain>
    </source>
</reference>
<keyword evidence="3" id="KW-1185">Reference proteome</keyword>
<dbReference type="EMBL" id="BTSY01000003">
    <property type="protein sequence ID" value="GMT19365.1"/>
    <property type="molecule type" value="Genomic_DNA"/>
</dbReference>